<keyword evidence="2" id="KW-1185">Reference proteome</keyword>
<gene>
    <name evidence="1" type="ORF">BPA30113_00211</name>
</gene>
<reference evidence="1 2" key="1">
    <citation type="submission" date="2019-09" db="EMBL/GenBank/DDBJ databases">
        <authorList>
            <person name="Depoorter E."/>
        </authorList>
    </citation>
    <scope>NUCLEOTIDE SEQUENCE [LARGE SCALE GENOMIC DNA]</scope>
    <source>
        <strain evidence="1">LMG 30113</strain>
    </source>
</reference>
<proteinExistence type="predicted"/>
<evidence type="ECO:0000313" key="2">
    <source>
        <dbReference type="Proteomes" id="UP000494330"/>
    </source>
</evidence>
<name>A0A6J5DBA2_9BURK</name>
<dbReference type="Proteomes" id="UP000494330">
    <property type="component" value="Unassembled WGS sequence"/>
</dbReference>
<accession>A0A6J5DBA2</accession>
<dbReference type="InterPro" id="IPR022261">
    <property type="entry name" value="RNP_Burkhold"/>
</dbReference>
<dbReference type="RefSeq" id="WP_031403518.1">
    <property type="nucleotide sequence ID" value="NZ_CABVQD010000001.1"/>
</dbReference>
<dbReference type="AlphaFoldDB" id="A0A6J5DBA2"/>
<dbReference type="EMBL" id="CABVQD010000001">
    <property type="protein sequence ID" value="VWB10934.1"/>
    <property type="molecule type" value="Genomic_DNA"/>
</dbReference>
<dbReference type="GO" id="GO:0046914">
    <property type="term" value="F:transition metal ion binding"/>
    <property type="evidence" value="ECO:0007669"/>
    <property type="project" value="InterPro"/>
</dbReference>
<dbReference type="GO" id="GO:0003824">
    <property type="term" value="F:catalytic activity"/>
    <property type="evidence" value="ECO:0007669"/>
    <property type="project" value="InterPro"/>
</dbReference>
<organism evidence="1 2">
    <name type="scientific">Burkholderia paludis</name>
    <dbReference type="NCBI Taxonomy" id="1506587"/>
    <lineage>
        <taxon>Bacteria</taxon>
        <taxon>Pseudomonadati</taxon>
        <taxon>Pseudomonadota</taxon>
        <taxon>Betaproteobacteria</taxon>
        <taxon>Burkholderiales</taxon>
        <taxon>Burkholderiaceae</taxon>
        <taxon>Burkholderia</taxon>
        <taxon>Burkholderia cepacia complex</taxon>
    </lineage>
</organism>
<protein>
    <submittedName>
        <fullName evidence="1">ABC transporter ATPase</fullName>
    </submittedName>
</protein>
<sequence length="116" mass="13337">MAQNLRSPTYEEFLEYRAVIIEAIALAWHSPVFLEALETDPIQALSDQFQYDYPFQIDLQVKNDTSRWTPDVNGGWTTLRNNRLTLVLPPAPEDLSQYAQALAAYNANHIDILDRQ</sequence>
<dbReference type="NCBIfam" id="TIGR03795">
    <property type="entry name" value="RNP_Burkhold"/>
    <property type="match status" value="1"/>
</dbReference>
<dbReference type="InterPro" id="IPR036648">
    <property type="entry name" value="CN_Hdrase_a/SCN_Hdrase_g_sf"/>
</dbReference>
<evidence type="ECO:0000313" key="1">
    <source>
        <dbReference type="EMBL" id="VWB10934.1"/>
    </source>
</evidence>
<dbReference type="SUPFAM" id="SSF56209">
    <property type="entry name" value="Nitrile hydratase alpha chain"/>
    <property type="match status" value="1"/>
</dbReference>